<dbReference type="Gene3D" id="3.40.50.11890">
    <property type="match status" value="1"/>
</dbReference>
<gene>
    <name evidence="2" type="ORF">SCARUB_03814</name>
</gene>
<evidence type="ECO:0000256" key="1">
    <source>
        <dbReference type="ARBA" id="ARBA00005806"/>
    </source>
</evidence>
<reference evidence="2 3" key="1">
    <citation type="submission" date="2016-07" db="EMBL/GenBank/DDBJ databases">
        <title>Draft genome of Scalindua rubra, obtained from a brine-seawater interface in the Red Sea, sheds light on salt adaptation in anammox bacteria.</title>
        <authorList>
            <person name="Speth D.R."/>
            <person name="Lagkouvardos I."/>
            <person name="Wang Y."/>
            <person name="Qian P.-Y."/>
            <person name="Dutilh B.E."/>
            <person name="Jetten M.S."/>
        </authorList>
    </citation>
    <scope>NUCLEOTIDE SEQUENCE [LARGE SCALE GENOMIC DNA]</scope>
    <source>
        <strain evidence="2">BSI-1</strain>
    </source>
</reference>
<name>A0A1E3X5Z9_9BACT</name>
<dbReference type="Proteomes" id="UP000094056">
    <property type="component" value="Unassembled WGS sequence"/>
</dbReference>
<dbReference type="EMBL" id="MAYW01000147">
    <property type="protein sequence ID" value="ODS31066.1"/>
    <property type="molecule type" value="Genomic_DNA"/>
</dbReference>
<evidence type="ECO:0000313" key="2">
    <source>
        <dbReference type="EMBL" id="ODS31066.1"/>
    </source>
</evidence>
<dbReference type="PANTHER" id="PTHR30548:SF2">
    <property type="entry name" value="2-HYDROXYACYL-COA DEHYDRATASE,D-COMPONENT"/>
    <property type="match status" value="1"/>
</dbReference>
<dbReference type="Pfam" id="PF06050">
    <property type="entry name" value="HGD-D"/>
    <property type="match status" value="1"/>
</dbReference>
<organism evidence="2 3">
    <name type="scientific">Candidatus Scalindua rubra</name>
    <dbReference type="NCBI Taxonomy" id="1872076"/>
    <lineage>
        <taxon>Bacteria</taxon>
        <taxon>Pseudomonadati</taxon>
        <taxon>Planctomycetota</taxon>
        <taxon>Candidatus Brocadiia</taxon>
        <taxon>Candidatus Brocadiales</taxon>
        <taxon>Candidatus Scalinduaceae</taxon>
        <taxon>Candidatus Scalindua</taxon>
    </lineage>
</organism>
<comment type="caution">
    <text evidence="2">The sequence shown here is derived from an EMBL/GenBank/DDBJ whole genome shotgun (WGS) entry which is preliminary data.</text>
</comment>
<protein>
    <submittedName>
        <fullName evidence="2">2-hydroxyglutaryl-CoA dehydratase</fullName>
    </submittedName>
</protein>
<evidence type="ECO:0000313" key="3">
    <source>
        <dbReference type="Proteomes" id="UP000094056"/>
    </source>
</evidence>
<dbReference type="InterPro" id="IPR010327">
    <property type="entry name" value="FldB/FldC_alpha/beta"/>
</dbReference>
<dbReference type="PANTHER" id="PTHR30548">
    <property type="entry name" value="2-HYDROXYGLUTARYL-COA DEHYDRATASE, D-COMPONENT-RELATED"/>
    <property type="match status" value="1"/>
</dbReference>
<comment type="similarity">
    <text evidence="1">Belongs to the FldB/FldC dehydratase alpha/beta subunit family.</text>
</comment>
<sequence>MSNIKRTKKKFVRKFTPYFAKELFRFLNLYIKITGKSIDKRSSEAFRALSNYVIELFYHAYKKGSIWTTLFVPSEIIFAMKLYPFSLEIAAALNTKFGRASYALAEADLAAIPTDVCSFHRAALGNAFMGVYPPPMFLAGTTTICDSNLKTIKICESITRKKSIIIDVPYELNDISIKYLANQLVNLTKCLEEVSGKKMEKDSLAEAIELSNRAREKMIEINRLRQNPLSPLTGCDSLGLMVPSHLLIGSKYAVDFYTKLLEEIKEQIALKKANGVKNGENEIRLLWLELKPYFKTDIFNKIENAGKTKIAFEEINHVYWEKLDPDKPYESLSRKLISNHNNGPLENRLEVIKMLARDYNVDGIIAFSTWGCRRNNAAIPTIKTELNKEGYPLLNLDGDCVDDSNYMSGQIATRTEGFVEMLGAKK</sequence>
<dbReference type="Gene3D" id="3.40.50.11900">
    <property type="match status" value="1"/>
</dbReference>
<accession>A0A1E3X5Z9</accession>
<proteinExistence type="inferred from homology"/>
<dbReference type="AlphaFoldDB" id="A0A1E3X5Z9"/>